<dbReference type="PANTHER" id="PTHR43272:SF33">
    <property type="entry name" value="AMP-BINDING DOMAIN-CONTAINING PROTEIN-RELATED"/>
    <property type="match status" value="1"/>
</dbReference>
<dbReference type="InterPro" id="IPR020845">
    <property type="entry name" value="AMP-binding_CS"/>
</dbReference>
<sequence>MPLINPAFKTLPEMFEVVFAHYKGRRDRYALLRKVDGQYRGISHDELKADVEALAAYLHSIGVRKGDRVGILSENRPAWVVADMAILKLGAIDVPLYPTLPPNQIAYILQNSEAKAVVVSTSLQLNKIRKIKNEVPSLMHVLSMNPIENREPNEIELEEAQRIGRAFAEKTPDWFKDVEKIDENDIATLIYTSGTTGLPKGVMLTHRNICENIKSCVACLPVDSNDRTLSFLPLSHSYERTAGYYVMFACGVEIYYAESIETVSLNIAEVKPTIVITVPRLFERIKTALFKDLDAGPAVRKKIFFWALGVGKKFAKAKREGKISPLLAMQHALATKLVFSKVQEKFGGCIRYFVSGGAALPKETGEFFEALGITILEGYGLTETSPVTHVNRIEKIKFGTVGPPIKNVEQKIAPDGEILLRGPNIMKGYWRDEAATREVIEPDGWLHTGDIGEIDEDGYLKITDRKKHIIVNSGGKNIAPLPIENMIQNSPFVDQVVVLGEKRPFLTAVIVPNFDAVRAFARKNQIPFESDKDLLQREEVKKIFDDHLKKISRELASHEKVRRFILSSEPFSIEAGEMTPTLKIKRKIVEEKFKAQLEEIYKSLVYEPE</sequence>
<dbReference type="PROSITE" id="PS00455">
    <property type="entry name" value="AMP_BINDING"/>
    <property type="match status" value="1"/>
</dbReference>
<dbReference type="Gene3D" id="3.30.300.30">
    <property type="match status" value="1"/>
</dbReference>
<dbReference type="Gene3D" id="3.40.50.12780">
    <property type="entry name" value="N-terminal domain of ligase-like"/>
    <property type="match status" value="1"/>
</dbReference>
<dbReference type="EMBL" id="PHFL01000058">
    <property type="protein sequence ID" value="RFM23772.1"/>
    <property type="molecule type" value="Genomic_DNA"/>
</dbReference>
<dbReference type="Proteomes" id="UP000266389">
    <property type="component" value="Unassembled WGS sequence"/>
</dbReference>
<dbReference type="GO" id="GO:0005524">
    <property type="term" value="F:ATP binding"/>
    <property type="evidence" value="ECO:0007669"/>
    <property type="project" value="UniProtKB-KW"/>
</dbReference>
<evidence type="ECO:0000256" key="1">
    <source>
        <dbReference type="ARBA" id="ARBA00022741"/>
    </source>
</evidence>
<proteinExistence type="predicted"/>
<accession>A0A395LZ54</accession>
<keyword evidence="5" id="KW-0436">Ligase</keyword>
<dbReference type="Pfam" id="PF00501">
    <property type="entry name" value="AMP-binding"/>
    <property type="match status" value="1"/>
</dbReference>
<protein>
    <submittedName>
        <fullName evidence="5">Long-chain fatty acid--CoA ligase</fullName>
    </submittedName>
</protein>
<comment type="catalytic activity">
    <reaction evidence="3">
        <text>a long-chain fatty acid + ATP + CoA = a long-chain fatty acyl-CoA + AMP + diphosphate</text>
        <dbReference type="Rhea" id="RHEA:15421"/>
        <dbReference type="ChEBI" id="CHEBI:30616"/>
        <dbReference type="ChEBI" id="CHEBI:33019"/>
        <dbReference type="ChEBI" id="CHEBI:57287"/>
        <dbReference type="ChEBI" id="CHEBI:57560"/>
        <dbReference type="ChEBI" id="CHEBI:83139"/>
        <dbReference type="ChEBI" id="CHEBI:456215"/>
        <dbReference type="EC" id="6.2.1.3"/>
    </reaction>
    <physiologicalReaction direction="left-to-right" evidence="3">
        <dbReference type="Rhea" id="RHEA:15422"/>
    </physiologicalReaction>
</comment>
<organism evidence="5 6">
    <name type="scientific">Candidatus Thermochlorobacter aerophilus</name>
    <dbReference type="NCBI Taxonomy" id="1868324"/>
    <lineage>
        <taxon>Bacteria</taxon>
        <taxon>Pseudomonadati</taxon>
        <taxon>Chlorobiota</taxon>
        <taxon>Chlorobiia</taxon>
        <taxon>Chlorobiales</taxon>
        <taxon>Candidatus Thermochlorobacteriaceae</taxon>
        <taxon>Candidatus Thermochlorobacter</taxon>
    </lineage>
</organism>
<dbReference type="GO" id="GO:0016020">
    <property type="term" value="C:membrane"/>
    <property type="evidence" value="ECO:0007669"/>
    <property type="project" value="TreeGrafter"/>
</dbReference>
<dbReference type="InterPro" id="IPR045851">
    <property type="entry name" value="AMP-bd_C_sf"/>
</dbReference>
<comment type="caution">
    <text evidence="5">The sequence shown here is derived from an EMBL/GenBank/DDBJ whole genome shotgun (WGS) entry which is preliminary data.</text>
</comment>
<dbReference type="InterPro" id="IPR000873">
    <property type="entry name" value="AMP-dep_synth/lig_dom"/>
</dbReference>
<evidence type="ECO:0000313" key="5">
    <source>
        <dbReference type="EMBL" id="RFM23772.1"/>
    </source>
</evidence>
<reference evidence="5 6" key="1">
    <citation type="journal article" date="2011" name="ISME J.">
        <title>Community ecology of hot spring cyanobacterial mats: predominant populations and their functional potential.</title>
        <authorList>
            <person name="Klatt C.G."/>
            <person name="Wood J.M."/>
            <person name="Rusch D.B."/>
            <person name="Bateson M.M."/>
            <person name="Hamamura N."/>
            <person name="Heidelberg J.F."/>
            <person name="Grossman A.R."/>
            <person name="Bhaya D."/>
            <person name="Cohan F.M."/>
            <person name="Kuhl M."/>
            <person name="Bryant D.A."/>
            <person name="Ward D.M."/>
        </authorList>
    </citation>
    <scope>NUCLEOTIDE SEQUENCE [LARGE SCALE GENOMIC DNA]</scope>
    <source>
        <strain evidence="5">OS</strain>
    </source>
</reference>
<keyword evidence="2" id="KW-0067">ATP-binding</keyword>
<dbReference type="GO" id="GO:0004467">
    <property type="term" value="F:long-chain fatty acid-CoA ligase activity"/>
    <property type="evidence" value="ECO:0007669"/>
    <property type="project" value="UniProtKB-EC"/>
</dbReference>
<dbReference type="PANTHER" id="PTHR43272">
    <property type="entry name" value="LONG-CHAIN-FATTY-ACID--COA LIGASE"/>
    <property type="match status" value="1"/>
</dbReference>
<keyword evidence="1" id="KW-0547">Nucleotide-binding</keyword>
<evidence type="ECO:0000256" key="3">
    <source>
        <dbReference type="ARBA" id="ARBA00024484"/>
    </source>
</evidence>
<evidence type="ECO:0000256" key="2">
    <source>
        <dbReference type="ARBA" id="ARBA00022840"/>
    </source>
</evidence>
<dbReference type="InterPro" id="IPR042099">
    <property type="entry name" value="ANL_N_sf"/>
</dbReference>
<feature type="domain" description="AMP-dependent synthetase/ligase" evidence="4">
    <location>
        <begin position="23"/>
        <end position="430"/>
    </location>
</feature>
<gene>
    <name evidence="5" type="ORF">D0433_09055</name>
</gene>
<dbReference type="CDD" id="cd05907">
    <property type="entry name" value="VL_LC_FACS_like"/>
    <property type="match status" value="1"/>
</dbReference>
<dbReference type="AlphaFoldDB" id="A0A395LZ54"/>
<name>A0A395LZ54_9BACT</name>
<evidence type="ECO:0000313" key="6">
    <source>
        <dbReference type="Proteomes" id="UP000266389"/>
    </source>
</evidence>
<dbReference type="SUPFAM" id="SSF56801">
    <property type="entry name" value="Acetyl-CoA synthetase-like"/>
    <property type="match status" value="1"/>
</dbReference>
<dbReference type="Pfam" id="PF23562">
    <property type="entry name" value="AMP-binding_C_3"/>
    <property type="match status" value="1"/>
</dbReference>
<evidence type="ECO:0000259" key="4">
    <source>
        <dbReference type="Pfam" id="PF00501"/>
    </source>
</evidence>